<dbReference type="AlphaFoldDB" id="W9RAT8"/>
<dbReference type="EMBL" id="KE344513">
    <property type="protein sequence ID" value="EXB65614.1"/>
    <property type="molecule type" value="Genomic_DNA"/>
</dbReference>
<gene>
    <name evidence="1" type="ORF">L484_025880</name>
</gene>
<organism evidence="1 2">
    <name type="scientific">Morus notabilis</name>
    <dbReference type="NCBI Taxonomy" id="981085"/>
    <lineage>
        <taxon>Eukaryota</taxon>
        <taxon>Viridiplantae</taxon>
        <taxon>Streptophyta</taxon>
        <taxon>Embryophyta</taxon>
        <taxon>Tracheophyta</taxon>
        <taxon>Spermatophyta</taxon>
        <taxon>Magnoliopsida</taxon>
        <taxon>eudicotyledons</taxon>
        <taxon>Gunneridae</taxon>
        <taxon>Pentapetalae</taxon>
        <taxon>rosids</taxon>
        <taxon>fabids</taxon>
        <taxon>Rosales</taxon>
        <taxon>Moraceae</taxon>
        <taxon>Moreae</taxon>
        <taxon>Morus</taxon>
    </lineage>
</organism>
<protein>
    <submittedName>
        <fullName evidence="1">Uncharacterized protein</fullName>
    </submittedName>
</protein>
<reference evidence="2" key="1">
    <citation type="submission" date="2013-01" db="EMBL/GenBank/DDBJ databases">
        <title>Draft Genome Sequence of a Mulberry Tree, Morus notabilis C.K. Schneid.</title>
        <authorList>
            <person name="He N."/>
            <person name="Zhao S."/>
        </authorList>
    </citation>
    <scope>NUCLEOTIDE SEQUENCE</scope>
</reference>
<sequence length="104" mass="11836">MIWCGGTSRWRDLLESRRLLAEDLCEGDHISSTISDLRWAKKEGLRVSRIVLDGGGLICVRDFPIAWVRRNQLRHVAVKVTATTSRLHIFGPNDVRKISQPNDV</sequence>
<name>W9RAT8_9ROSA</name>
<proteinExistence type="predicted"/>
<evidence type="ECO:0000313" key="1">
    <source>
        <dbReference type="EMBL" id="EXB65614.1"/>
    </source>
</evidence>
<keyword evidence="2" id="KW-1185">Reference proteome</keyword>
<accession>W9RAT8</accession>
<dbReference type="Proteomes" id="UP000030645">
    <property type="component" value="Unassembled WGS sequence"/>
</dbReference>
<evidence type="ECO:0000313" key="2">
    <source>
        <dbReference type="Proteomes" id="UP000030645"/>
    </source>
</evidence>